<evidence type="ECO:0000313" key="6">
    <source>
        <dbReference type="Proteomes" id="UP000466345"/>
    </source>
</evidence>
<evidence type="ECO:0000256" key="2">
    <source>
        <dbReference type="ARBA" id="ARBA00023125"/>
    </source>
</evidence>
<dbReference type="OrthoDB" id="3532720at2"/>
<keyword evidence="3" id="KW-0804">Transcription</keyword>
<dbReference type="InterPro" id="IPR036390">
    <property type="entry name" value="WH_DNA-bd_sf"/>
</dbReference>
<dbReference type="InterPro" id="IPR036388">
    <property type="entry name" value="WH-like_DNA-bd_sf"/>
</dbReference>
<dbReference type="PANTHER" id="PTHR44846:SF17">
    <property type="entry name" value="GNTR-FAMILY TRANSCRIPTIONAL REGULATOR"/>
    <property type="match status" value="1"/>
</dbReference>
<dbReference type="RefSeq" id="WP_153455849.1">
    <property type="nucleotide sequence ID" value="NZ_WEGJ01000027.1"/>
</dbReference>
<proteinExistence type="predicted"/>
<dbReference type="GO" id="GO:0003677">
    <property type="term" value="F:DNA binding"/>
    <property type="evidence" value="ECO:0007669"/>
    <property type="project" value="UniProtKB-KW"/>
</dbReference>
<dbReference type="PANTHER" id="PTHR44846">
    <property type="entry name" value="MANNOSYL-D-GLYCERATE TRANSPORT/METABOLISM SYSTEM REPRESSOR MNGR-RELATED"/>
    <property type="match status" value="1"/>
</dbReference>
<dbReference type="Pfam" id="PF00392">
    <property type="entry name" value="GntR"/>
    <property type="match status" value="2"/>
</dbReference>
<feature type="domain" description="HTH gntR-type" evidence="4">
    <location>
        <begin position="7"/>
        <end position="73"/>
    </location>
</feature>
<keyword evidence="1" id="KW-0805">Transcription regulation</keyword>
<protein>
    <recommendedName>
        <fullName evidence="4">HTH gntR-type domain-containing protein</fullName>
    </recommendedName>
</protein>
<accession>A0A7K0CND4</accession>
<dbReference type="InterPro" id="IPR000524">
    <property type="entry name" value="Tscrpt_reg_HTH_GntR"/>
</dbReference>
<dbReference type="InterPro" id="IPR050679">
    <property type="entry name" value="Bact_HTH_transcr_reg"/>
</dbReference>
<gene>
    <name evidence="5" type="ORF">SRB5_51840</name>
</gene>
<keyword evidence="6" id="KW-1185">Reference proteome</keyword>
<dbReference type="GO" id="GO:0003700">
    <property type="term" value="F:DNA-binding transcription factor activity"/>
    <property type="evidence" value="ECO:0007669"/>
    <property type="project" value="InterPro"/>
</dbReference>
<dbReference type="SMART" id="SM00345">
    <property type="entry name" value="HTH_GNTR"/>
    <property type="match status" value="2"/>
</dbReference>
<dbReference type="EMBL" id="WEGJ01000027">
    <property type="protein sequence ID" value="MQY15007.1"/>
    <property type="molecule type" value="Genomic_DNA"/>
</dbReference>
<evidence type="ECO:0000256" key="1">
    <source>
        <dbReference type="ARBA" id="ARBA00023015"/>
    </source>
</evidence>
<comment type="caution">
    <text evidence="5">The sequence shown here is derived from an EMBL/GenBank/DDBJ whole genome shotgun (WGS) entry which is preliminary data.</text>
</comment>
<organism evidence="5 6">
    <name type="scientific">Streptomyces smaragdinus</name>
    <dbReference type="NCBI Taxonomy" id="2585196"/>
    <lineage>
        <taxon>Bacteria</taxon>
        <taxon>Bacillati</taxon>
        <taxon>Actinomycetota</taxon>
        <taxon>Actinomycetes</taxon>
        <taxon>Kitasatosporales</taxon>
        <taxon>Streptomycetaceae</taxon>
        <taxon>Streptomyces</taxon>
    </lineage>
</organism>
<name>A0A7K0CND4_9ACTN</name>
<keyword evidence="2" id="KW-0238">DNA-binding</keyword>
<reference evidence="5 6" key="1">
    <citation type="submission" date="2019-10" db="EMBL/GenBank/DDBJ databases">
        <title>Streptomyces smaragdinus sp. nov. and Streptomyces fabii sp. nov., isolated from the gut of fungus growing-termite Macrotermes natalensis.</title>
        <authorList>
            <person name="Schwitalla J."/>
            <person name="Benndorf R."/>
            <person name="Martin K."/>
            <person name="De Beer W."/>
            <person name="Kaster A.-K."/>
            <person name="Vollmers J."/>
            <person name="Poulsen M."/>
            <person name="Beemelmanns C."/>
        </authorList>
    </citation>
    <scope>NUCLEOTIDE SEQUENCE [LARGE SCALE GENOMIC DNA]</scope>
    <source>
        <strain evidence="5 6">RB5</strain>
    </source>
</reference>
<evidence type="ECO:0000256" key="3">
    <source>
        <dbReference type="ARBA" id="ARBA00023163"/>
    </source>
</evidence>
<feature type="domain" description="HTH gntR-type" evidence="4">
    <location>
        <begin position="73"/>
        <end position="140"/>
    </location>
</feature>
<dbReference type="Gene3D" id="1.10.10.10">
    <property type="entry name" value="Winged helix-like DNA-binding domain superfamily/Winged helix DNA-binding domain"/>
    <property type="match status" value="2"/>
</dbReference>
<evidence type="ECO:0000313" key="5">
    <source>
        <dbReference type="EMBL" id="MQY15007.1"/>
    </source>
</evidence>
<evidence type="ECO:0000259" key="4">
    <source>
        <dbReference type="PROSITE" id="PS50949"/>
    </source>
</evidence>
<dbReference type="SUPFAM" id="SSF46785">
    <property type="entry name" value="Winged helix' DNA-binding domain"/>
    <property type="match status" value="2"/>
</dbReference>
<sequence>MVATSPRGTFRSIAEELRGELTGEGAIERVPPESELSARFGVARGTVRKALAVLRDEGLIEPVHGLGWRRTAGADRRPLVERIEAVIRADMKPGDVFLSEAKLCERLGASRVAVRSAVAQLEGRGLLEARPGKPRLVRALPDKTSES</sequence>
<dbReference type="PROSITE" id="PS50949">
    <property type="entry name" value="HTH_GNTR"/>
    <property type="match status" value="2"/>
</dbReference>
<dbReference type="PRINTS" id="PR00035">
    <property type="entry name" value="HTHGNTR"/>
</dbReference>
<dbReference type="Proteomes" id="UP000466345">
    <property type="component" value="Unassembled WGS sequence"/>
</dbReference>
<dbReference type="AlphaFoldDB" id="A0A7K0CND4"/>
<dbReference type="GO" id="GO:0045892">
    <property type="term" value="P:negative regulation of DNA-templated transcription"/>
    <property type="evidence" value="ECO:0007669"/>
    <property type="project" value="TreeGrafter"/>
</dbReference>